<evidence type="ECO:0000256" key="4">
    <source>
        <dbReference type="ARBA" id="ARBA00022989"/>
    </source>
</evidence>
<feature type="transmembrane region" description="Helical" evidence="6">
    <location>
        <begin position="235"/>
        <end position="257"/>
    </location>
</feature>
<dbReference type="InterPro" id="IPR036513">
    <property type="entry name" value="STAS_dom_sf"/>
</dbReference>
<comment type="subcellular location">
    <subcellularLocation>
        <location evidence="1">Membrane</location>
        <topology evidence="1">Multi-pass membrane protein</topology>
    </subcellularLocation>
</comment>
<accession>A0A0K9Q150</accession>
<feature type="domain" description="STAS" evidence="7">
    <location>
        <begin position="505"/>
        <end position="628"/>
    </location>
</feature>
<feature type="transmembrane region" description="Helical" evidence="6">
    <location>
        <begin position="449"/>
        <end position="481"/>
    </location>
</feature>
<dbReference type="Proteomes" id="UP000036987">
    <property type="component" value="Unassembled WGS sequence"/>
</dbReference>
<evidence type="ECO:0000313" key="8">
    <source>
        <dbReference type="EMBL" id="KMZ74869.1"/>
    </source>
</evidence>
<evidence type="ECO:0000259" key="7">
    <source>
        <dbReference type="PROSITE" id="PS50801"/>
    </source>
</evidence>
<keyword evidence="4 6" id="KW-1133">Transmembrane helix</keyword>
<dbReference type="Pfam" id="PF01740">
    <property type="entry name" value="STAS"/>
    <property type="match status" value="1"/>
</dbReference>
<feature type="transmembrane region" description="Helical" evidence="6">
    <location>
        <begin position="396"/>
        <end position="414"/>
    </location>
</feature>
<protein>
    <submittedName>
        <fullName evidence="8">Sulfate transporter</fullName>
    </submittedName>
</protein>
<name>A0A0K9Q150_ZOSMR</name>
<dbReference type="InterPro" id="IPR001902">
    <property type="entry name" value="SLC26A/SulP_fam"/>
</dbReference>
<dbReference type="InterPro" id="IPR002645">
    <property type="entry name" value="STAS_dom"/>
</dbReference>
<keyword evidence="9" id="KW-1185">Reference proteome</keyword>
<evidence type="ECO:0000256" key="1">
    <source>
        <dbReference type="ARBA" id="ARBA00004141"/>
    </source>
</evidence>
<feature type="transmembrane region" description="Helical" evidence="6">
    <location>
        <begin position="325"/>
        <end position="345"/>
    </location>
</feature>
<evidence type="ECO:0000256" key="5">
    <source>
        <dbReference type="ARBA" id="ARBA00023136"/>
    </source>
</evidence>
<dbReference type="OMA" id="TGPMSVT"/>
<feature type="transmembrane region" description="Helical" evidence="6">
    <location>
        <begin position="357"/>
        <end position="375"/>
    </location>
</feature>
<dbReference type="PROSITE" id="PS50801">
    <property type="entry name" value="STAS"/>
    <property type="match status" value="1"/>
</dbReference>
<dbReference type="InterPro" id="IPR011547">
    <property type="entry name" value="SLC26A/SulP_dom"/>
</dbReference>
<dbReference type="NCBIfam" id="TIGR00815">
    <property type="entry name" value="sulP"/>
    <property type="match status" value="1"/>
</dbReference>
<dbReference type="EMBL" id="LFYR01000235">
    <property type="protein sequence ID" value="KMZ74869.1"/>
    <property type="molecule type" value="Genomic_DNA"/>
</dbReference>
<comment type="caution">
    <text evidence="8">The sequence shown here is derived from an EMBL/GenBank/DDBJ whole genome shotgun (WGS) entry which is preliminary data.</text>
</comment>
<feature type="transmembrane region" description="Helical" evidence="6">
    <location>
        <begin position="184"/>
        <end position="203"/>
    </location>
</feature>
<keyword evidence="3 6" id="KW-0812">Transmembrane</keyword>
<dbReference type="FunFam" id="3.30.750.24:FF:000002">
    <property type="entry name" value="Sulfate transporter 31"/>
    <property type="match status" value="1"/>
</dbReference>
<feature type="transmembrane region" description="Helical" evidence="6">
    <location>
        <begin position="126"/>
        <end position="143"/>
    </location>
</feature>
<dbReference type="SUPFAM" id="SSF52091">
    <property type="entry name" value="SpoIIaa-like"/>
    <property type="match status" value="1"/>
</dbReference>
<dbReference type="STRING" id="29655.A0A0K9Q150"/>
<gene>
    <name evidence="8" type="ORF">ZOSMA_121G00440</name>
</gene>
<dbReference type="Pfam" id="PF00916">
    <property type="entry name" value="Sulfate_transp"/>
    <property type="match status" value="1"/>
</dbReference>
<evidence type="ECO:0000256" key="2">
    <source>
        <dbReference type="ARBA" id="ARBA00022448"/>
    </source>
</evidence>
<reference evidence="9" key="1">
    <citation type="journal article" date="2016" name="Nature">
        <title>The genome of the seagrass Zostera marina reveals angiosperm adaptation to the sea.</title>
        <authorList>
            <person name="Olsen J.L."/>
            <person name="Rouze P."/>
            <person name="Verhelst B."/>
            <person name="Lin Y.-C."/>
            <person name="Bayer T."/>
            <person name="Collen J."/>
            <person name="Dattolo E."/>
            <person name="De Paoli E."/>
            <person name="Dittami S."/>
            <person name="Maumus F."/>
            <person name="Michel G."/>
            <person name="Kersting A."/>
            <person name="Lauritano C."/>
            <person name="Lohaus R."/>
            <person name="Toepel M."/>
            <person name="Tonon T."/>
            <person name="Vanneste K."/>
            <person name="Amirebrahimi M."/>
            <person name="Brakel J."/>
            <person name="Bostroem C."/>
            <person name="Chovatia M."/>
            <person name="Grimwood J."/>
            <person name="Jenkins J.W."/>
            <person name="Jueterbock A."/>
            <person name="Mraz A."/>
            <person name="Stam W.T."/>
            <person name="Tice H."/>
            <person name="Bornberg-Bauer E."/>
            <person name="Green P.J."/>
            <person name="Pearson G.A."/>
            <person name="Procaccini G."/>
            <person name="Duarte C.M."/>
            <person name="Schmutz J."/>
            <person name="Reusch T.B.H."/>
            <person name="Van de Peer Y."/>
        </authorList>
    </citation>
    <scope>NUCLEOTIDE SEQUENCE [LARGE SCALE GENOMIC DNA]</scope>
    <source>
        <strain evidence="9">cv. Finnish</strain>
    </source>
</reference>
<dbReference type="GO" id="GO:0005886">
    <property type="term" value="C:plasma membrane"/>
    <property type="evidence" value="ECO:0000318"/>
    <property type="project" value="GO_Central"/>
</dbReference>
<dbReference type="GO" id="GO:0022857">
    <property type="term" value="F:transmembrane transporter activity"/>
    <property type="evidence" value="ECO:0000318"/>
    <property type="project" value="GO_Central"/>
</dbReference>
<evidence type="ECO:0000256" key="3">
    <source>
        <dbReference type="ARBA" id="ARBA00022692"/>
    </source>
</evidence>
<keyword evidence="5 6" id="KW-0472">Membrane</keyword>
<feature type="transmembrane region" description="Helical" evidence="6">
    <location>
        <begin position="263"/>
        <end position="284"/>
    </location>
</feature>
<dbReference type="CDD" id="cd07042">
    <property type="entry name" value="STAS_SulP_like_sulfate_transporter"/>
    <property type="match status" value="1"/>
</dbReference>
<keyword evidence="2" id="KW-0813">Transport</keyword>
<organism evidence="8 9">
    <name type="scientific">Zostera marina</name>
    <name type="common">Eelgrass</name>
    <dbReference type="NCBI Taxonomy" id="29655"/>
    <lineage>
        <taxon>Eukaryota</taxon>
        <taxon>Viridiplantae</taxon>
        <taxon>Streptophyta</taxon>
        <taxon>Embryophyta</taxon>
        <taxon>Tracheophyta</taxon>
        <taxon>Spermatophyta</taxon>
        <taxon>Magnoliopsida</taxon>
        <taxon>Liliopsida</taxon>
        <taxon>Zosteraceae</taxon>
        <taxon>Zostera</taxon>
    </lineage>
</organism>
<dbReference type="AlphaFoldDB" id="A0A0K9Q150"/>
<dbReference type="PANTHER" id="PTHR11814">
    <property type="entry name" value="SULFATE TRANSPORTER"/>
    <property type="match status" value="1"/>
</dbReference>
<sequence length="658" mass="72455">MDYRDASDETPHRVPVPTQKPFHHTLSLNLKETFMPDDPFRQFRNQSPYRRFILAIQYLIPIFEWAPNYTFSFLKSDVLAGITIASVAIPQGISYAKLANLPPILGLYSNFVPPLVYAVMGTSRDLAIGNFAVASLLLASLLVKEVSPTENPLLYINLALTSTFFAGIFQAALGILRLGFLVDLLSHSAIVGYMSGAATVVSLQQLKGIMGLKDFTTETDVVSVMKSVFTQTHHWKWEAVVLGCVFLFLILFTRYLSQLNKKFFWFAAAAPLTSIILASLAVYLSRADKHGVQVIGELKKGLNPLSFSSLTFDDKYLMISIKTGIIIGIISLAEGIAAGRSFAFFKNYNIDGNKEMIAFGLMNLAGSVTSCFLTTGPFSRAAVNYNAGCKTAMSNIVMAIAVMLTLLLLTPLFFYTPLAVLSAIIVGAMIGLVDYKATIHLWKVDKIDFFTCIGAYLGVVFGSVEIGLLIAVTISMLRLLFFVGRPRTMLLGKIPDSTIFRRMDQYPGAHSIPGVIVLRIDAPILFPNASYLKERVTRWINEEEEKMVLKGHPELQYLIIDMGAVSSMDTSGVNMMSEIKNNIEIRGLKLVLANPGSEVLKKLKMSQILEKIGAEWIYLTVSEAVEACKYLIESCNGGSTIAENYIDDSATSISDDIV</sequence>
<dbReference type="GO" id="GO:0055085">
    <property type="term" value="P:transmembrane transport"/>
    <property type="evidence" value="ECO:0000318"/>
    <property type="project" value="GO_Central"/>
</dbReference>
<dbReference type="Gene3D" id="3.30.750.24">
    <property type="entry name" value="STAS domain"/>
    <property type="match status" value="1"/>
</dbReference>
<evidence type="ECO:0000313" key="9">
    <source>
        <dbReference type="Proteomes" id="UP000036987"/>
    </source>
</evidence>
<proteinExistence type="predicted"/>
<evidence type="ECO:0000256" key="6">
    <source>
        <dbReference type="SAM" id="Phobius"/>
    </source>
</evidence>
<dbReference type="OrthoDB" id="288203at2759"/>
<feature type="transmembrane region" description="Helical" evidence="6">
    <location>
        <begin position="155"/>
        <end position="178"/>
    </location>
</feature>